<keyword evidence="2" id="KW-1185">Reference proteome</keyword>
<gene>
    <name evidence="1" type="ORF">MEA186_02834</name>
</gene>
<name>G6Y3R4_9HYPH</name>
<dbReference type="KEGG" id="mamo:A6B35_33755"/>
<dbReference type="Proteomes" id="UP000002949">
    <property type="component" value="Unassembled WGS sequence"/>
</dbReference>
<dbReference type="EMBL" id="AGSN01000036">
    <property type="protein sequence ID" value="EHH13610.1"/>
    <property type="molecule type" value="Genomic_DNA"/>
</dbReference>
<reference evidence="1 2" key="1">
    <citation type="journal article" date="2012" name="J. Bacteriol.">
        <title>Draft Genome Sequence of Plant Growth-Promoting Rhizobium Mesorhizobium amorphae, Isolated from Zinc-Lead Mine Tailings.</title>
        <authorList>
            <person name="Hao X."/>
            <person name="Lin Y."/>
            <person name="Johnstone L."/>
            <person name="Baltrus D.A."/>
            <person name="Miller S.J."/>
            <person name="Wei G."/>
            <person name="Rensing C."/>
        </authorList>
    </citation>
    <scope>NUCLEOTIDE SEQUENCE [LARGE SCALE GENOMIC DNA]</scope>
    <source>
        <strain evidence="1 2">CCNWGS0123</strain>
    </source>
</reference>
<evidence type="ECO:0000313" key="2">
    <source>
        <dbReference type="Proteomes" id="UP000002949"/>
    </source>
</evidence>
<protein>
    <submittedName>
        <fullName evidence="1">Uncharacterized protein</fullName>
    </submittedName>
</protein>
<proteinExistence type="predicted"/>
<accession>G6Y3R4</accession>
<organism evidence="1 2">
    <name type="scientific">Mesorhizobium amorphae CCNWGS0123</name>
    <dbReference type="NCBI Taxonomy" id="1082933"/>
    <lineage>
        <taxon>Bacteria</taxon>
        <taxon>Pseudomonadati</taxon>
        <taxon>Pseudomonadota</taxon>
        <taxon>Alphaproteobacteria</taxon>
        <taxon>Hyphomicrobiales</taxon>
        <taxon>Phyllobacteriaceae</taxon>
        <taxon>Mesorhizobium</taxon>
    </lineage>
</organism>
<dbReference type="AlphaFoldDB" id="G6Y3R4"/>
<evidence type="ECO:0000313" key="1">
    <source>
        <dbReference type="EMBL" id="EHH13610.1"/>
    </source>
</evidence>
<sequence>MSSTLRPLFLWLLITQLAVLLEQRASQHRFPRQALAAGPLDPMPAQVPRYQVQQIAMLVQPLRHRAELTADLGGQLRSYQFLIYV</sequence>